<dbReference type="SUPFAM" id="SSF52200">
    <property type="entry name" value="Toll/Interleukin receptor TIR domain"/>
    <property type="match status" value="1"/>
</dbReference>
<feature type="domain" description="Ig-like" evidence="11">
    <location>
        <begin position="25"/>
        <end position="125"/>
    </location>
</feature>
<keyword evidence="5" id="KW-0378">Hydrolase</keyword>
<dbReference type="InterPro" id="IPR007110">
    <property type="entry name" value="Ig-like_dom"/>
</dbReference>
<evidence type="ECO:0000256" key="8">
    <source>
        <dbReference type="ARBA" id="ARBA00023136"/>
    </source>
</evidence>
<evidence type="ECO:0000256" key="7">
    <source>
        <dbReference type="ARBA" id="ARBA00023027"/>
    </source>
</evidence>
<dbReference type="Gene3D" id="2.60.40.10">
    <property type="entry name" value="Immunoglobulins"/>
    <property type="match status" value="1"/>
</dbReference>
<dbReference type="InterPro" id="IPR003599">
    <property type="entry name" value="Ig_sub"/>
</dbReference>
<keyword evidence="8 9" id="KW-0472">Membrane</keyword>
<protein>
    <submittedName>
        <fullName evidence="12">Uncharacterized protein</fullName>
    </submittedName>
</protein>
<evidence type="ECO:0000256" key="5">
    <source>
        <dbReference type="ARBA" id="ARBA00022801"/>
    </source>
</evidence>
<dbReference type="InterPro" id="IPR013783">
    <property type="entry name" value="Ig-like_fold"/>
</dbReference>
<dbReference type="PRINTS" id="PR01537">
    <property type="entry name" value="INTRLKN1R1F"/>
</dbReference>
<dbReference type="SMART" id="SM00409">
    <property type="entry name" value="IG"/>
    <property type="match status" value="1"/>
</dbReference>
<keyword evidence="4" id="KW-0732">Signal</keyword>
<evidence type="ECO:0000313" key="13">
    <source>
        <dbReference type="Proteomes" id="UP001634394"/>
    </source>
</evidence>
<reference evidence="12 13" key="1">
    <citation type="submission" date="2024-11" db="EMBL/GenBank/DDBJ databases">
        <title>Chromosome-level genome assembly of the freshwater bivalve Anodonta woodiana.</title>
        <authorList>
            <person name="Chen X."/>
        </authorList>
    </citation>
    <scope>NUCLEOTIDE SEQUENCE [LARGE SCALE GENOMIC DNA]</scope>
    <source>
        <strain evidence="12">MN2024</strain>
        <tissue evidence="12">Gills</tissue>
    </source>
</reference>
<dbReference type="InterPro" id="IPR000157">
    <property type="entry name" value="TIR_dom"/>
</dbReference>
<dbReference type="PANTHER" id="PTHR24365">
    <property type="entry name" value="TOLL-LIKE RECEPTOR"/>
    <property type="match status" value="1"/>
</dbReference>
<dbReference type="AlphaFoldDB" id="A0ABD3V0N8"/>
<dbReference type="InterPro" id="IPR036179">
    <property type="entry name" value="Ig-like_dom_sf"/>
</dbReference>
<evidence type="ECO:0000256" key="6">
    <source>
        <dbReference type="ARBA" id="ARBA00022989"/>
    </source>
</evidence>
<evidence type="ECO:0000256" key="1">
    <source>
        <dbReference type="ARBA" id="ARBA00004370"/>
    </source>
</evidence>
<proteinExistence type="inferred from homology"/>
<comment type="caution">
    <text evidence="12">The sequence shown here is derived from an EMBL/GenBank/DDBJ whole genome shotgun (WGS) entry which is preliminary data.</text>
</comment>
<comment type="subcellular location">
    <subcellularLocation>
        <location evidence="1">Membrane</location>
    </subcellularLocation>
</comment>
<gene>
    <name evidence="12" type="ORF">ACJMK2_014050</name>
</gene>
<dbReference type="GO" id="GO:0016787">
    <property type="term" value="F:hydrolase activity"/>
    <property type="evidence" value="ECO:0007669"/>
    <property type="project" value="UniProtKB-KW"/>
</dbReference>
<organism evidence="12 13">
    <name type="scientific">Sinanodonta woodiana</name>
    <name type="common">Chinese pond mussel</name>
    <name type="synonym">Anodonta woodiana</name>
    <dbReference type="NCBI Taxonomy" id="1069815"/>
    <lineage>
        <taxon>Eukaryota</taxon>
        <taxon>Metazoa</taxon>
        <taxon>Spiralia</taxon>
        <taxon>Lophotrochozoa</taxon>
        <taxon>Mollusca</taxon>
        <taxon>Bivalvia</taxon>
        <taxon>Autobranchia</taxon>
        <taxon>Heteroconchia</taxon>
        <taxon>Palaeoheterodonta</taxon>
        <taxon>Unionida</taxon>
        <taxon>Unionoidea</taxon>
        <taxon>Unionidae</taxon>
        <taxon>Unioninae</taxon>
        <taxon>Sinanodonta</taxon>
    </lineage>
</organism>
<keyword evidence="13" id="KW-1185">Reference proteome</keyword>
<keyword evidence="6 9" id="KW-1133">Transmembrane helix</keyword>
<dbReference type="Pfam" id="PF00047">
    <property type="entry name" value="ig"/>
    <property type="match status" value="1"/>
</dbReference>
<accession>A0ABD3V0N8</accession>
<sequence length="367" mass="41812">AYHAAESVSYTGNIFIISRSTVTSPRIVVVNPKEGIIHAELGSTLNISCTIDPGDFSIGVVKNWQKDGGLINDSEHTIWGIELSDYNPEQIFYLTIHSLNVEDYGRYECYTGNELGNDTRVIQVAPPEQQSAERALPLWVYILIGTGGMTVIIVFPATAIIIARRCRNQKTYQELEWLDPNLAEYAVPQYNVVYDVFISYSSEDLEWVKLYLFQELTEQKYHVCIDFKDFVPGIPISENIIDAIYKSKRTIILMSKNFLCSMWGQFELQQAHNRAIARREDVLILIKLDDCKIPAKLMGQTFLDWTNLDVRPHFWQRLAEAVGKPGDFGTKQEESEICDGQKEGQINQIIDILNETNEQSCNHAVDF</sequence>
<evidence type="ECO:0000256" key="2">
    <source>
        <dbReference type="ARBA" id="ARBA00009752"/>
    </source>
</evidence>
<evidence type="ECO:0000259" key="11">
    <source>
        <dbReference type="PROSITE" id="PS50835"/>
    </source>
</evidence>
<keyword evidence="7" id="KW-0520">NAD</keyword>
<dbReference type="GO" id="GO:0016020">
    <property type="term" value="C:membrane"/>
    <property type="evidence" value="ECO:0007669"/>
    <property type="project" value="UniProtKB-SubCell"/>
</dbReference>
<evidence type="ECO:0000256" key="9">
    <source>
        <dbReference type="SAM" id="Phobius"/>
    </source>
</evidence>
<dbReference type="Proteomes" id="UP001634394">
    <property type="component" value="Unassembled WGS sequence"/>
</dbReference>
<dbReference type="InterPro" id="IPR035897">
    <property type="entry name" value="Toll_tir_struct_dom_sf"/>
</dbReference>
<dbReference type="SMART" id="SM00255">
    <property type="entry name" value="TIR"/>
    <property type="match status" value="1"/>
</dbReference>
<dbReference type="CDD" id="cd00096">
    <property type="entry name" value="Ig"/>
    <property type="match status" value="1"/>
</dbReference>
<dbReference type="EMBL" id="JBJQND010000014">
    <property type="protein sequence ID" value="KAL3854801.1"/>
    <property type="molecule type" value="Genomic_DNA"/>
</dbReference>
<dbReference type="PROSITE" id="PS50104">
    <property type="entry name" value="TIR"/>
    <property type="match status" value="1"/>
</dbReference>
<comment type="similarity">
    <text evidence="2">Belongs to the interleukin-1 receptor family.</text>
</comment>
<dbReference type="SUPFAM" id="SSF48726">
    <property type="entry name" value="Immunoglobulin"/>
    <property type="match status" value="1"/>
</dbReference>
<dbReference type="PANTHER" id="PTHR24365:SF530">
    <property type="entry name" value="MSTPROX-RELATED"/>
    <property type="match status" value="1"/>
</dbReference>
<evidence type="ECO:0000313" key="12">
    <source>
        <dbReference type="EMBL" id="KAL3854801.1"/>
    </source>
</evidence>
<evidence type="ECO:0000256" key="4">
    <source>
        <dbReference type="ARBA" id="ARBA00022729"/>
    </source>
</evidence>
<name>A0ABD3V0N8_SINWO</name>
<keyword evidence="3 9" id="KW-0812">Transmembrane</keyword>
<dbReference type="PROSITE" id="PS50835">
    <property type="entry name" value="IG_LIKE"/>
    <property type="match status" value="1"/>
</dbReference>
<feature type="domain" description="TIR" evidence="10">
    <location>
        <begin position="192"/>
        <end position="322"/>
    </location>
</feature>
<evidence type="ECO:0000259" key="10">
    <source>
        <dbReference type="PROSITE" id="PS50104"/>
    </source>
</evidence>
<dbReference type="Gene3D" id="3.40.50.10140">
    <property type="entry name" value="Toll/interleukin-1 receptor homology (TIR) domain"/>
    <property type="match status" value="1"/>
</dbReference>
<feature type="non-terminal residue" evidence="12">
    <location>
        <position position="1"/>
    </location>
</feature>
<dbReference type="InterPro" id="IPR013151">
    <property type="entry name" value="Immunoglobulin_dom"/>
</dbReference>
<feature type="transmembrane region" description="Helical" evidence="9">
    <location>
        <begin position="138"/>
        <end position="163"/>
    </location>
</feature>
<evidence type="ECO:0000256" key="3">
    <source>
        <dbReference type="ARBA" id="ARBA00022692"/>
    </source>
</evidence>
<dbReference type="Pfam" id="PF13676">
    <property type="entry name" value="TIR_2"/>
    <property type="match status" value="1"/>
</dbReference>